<comment type="caution">
    <text evidence="1">The sequence shown here is derived from an EMBL/GenBank/DDBJ whole genome shotgun (WGS) entry which is preliminary data.</text>
</comment>
<name>A0A0F9KAM1_9ZZZZ</name>
<evidence type="ECO:0000313" key="1">
    <source>
        <dbReference type="EMBL" id="KKM08188.1"/>
    </source>
</evidence>
<proteinExistence type="predicted"/>
<reference evidence="1" key="1">
    <citation type="journal article" date="2015" name="Nature">
        <title>Complex archaea that bridge the gap between prokaryotes and eukaryotes.</title>
        <authorList>
            <person name="Spang A."/>
            <person name="Saw J.H."/>
            <person name="Jorgensen S.L."/>
            <person name="Zaremba-Niedzwiedzka K."/>
            <person name="Martijn J."/>
            <person name="Lind A.E."/>
            <person name="van Eijk R."/>
            <person name="Schleper C."/>
            <person name="Guy L."/>
            <person name="Ettema T.J."/>
        </authorList>
    </citation>
    <scope>NUCLEOTIDE SEQUENCE</scope>
</reference>
<gene>
    <name evidence="1" type="ORF">LCGC14_1726380</name>
</gene>
<protein>
    <submittedName>
        <fullName evidence="1">Uncharacterized protein</fullName>
    </submittedName>
</protein>
<dbReference type="AlphaFoldDB" id="A0A0F9KAM1"/>
<sequence length="71" mass="8140">MAKKEKYYWWHGSDLTDFFTKGAAMAGQNFRVEFHPKEEFGLKIIPMDAVIEHVGSHEYNVVHTCPPDCGP</sequence>
<dbReference type="EMBL" id="LAZR01015605">
    <property type="protein sequence ID" value="KKM08188.1"/>
    <property type="molecule type" value="Genomic_DNA"/>
</dbReference>
<accession>A0A0F9KAM1</accession>
<organism evidence="1">
    <name type="scientific">marine sediment metagenome</name>
    <dbReference type="NCBI Taxonomy" id="412755"/>
    <lineage>
        <taxon>unclassified sequences</taxon>
        <taxon>metagenomes</taxon>
        <taxon>ecological metagenomes</taxon>
    </lineage>
</organism>